<name>A0ABW0ZRB2_9ACTN</name>
<comment type="caution">
    <text evidence="2">The sequence shown here is derived from an EMBL/GenBank/DDBJ whole genome shotgun (WGS) entry which is preliminary data.</text>
</comment>
<dbReference type="SUPFAM" id="SSF53474">
    <property type="entry name" value="alpha/beta-Hydrolases"/>
    <property type="match status" value="1"/>
</dbReference>
<dbReference type="PANTHER" id="PTHR43194:SF2">
    <property type="entry name" value="PEROXISOMAL MEMBRANE PROTEIN LPX1"/>
    <property type="match status" value="1"/>
</dbReference>
<gene>
    <name evidence="2" type="ORF">ACFPZN_06710</name>
</gene>
<dbReference type="Pfam" id="PF00561">
    <property type="entry name" value="Abhydrolase_1"/>
    <property type="match status" value="1"/>
</dbReference>
<protein>
    <submittedName>
        <fullName evidence="2">Alpha/beta fold hydrolase</fullName>
    </submittedName>
</protein>
<dbReference type="RefSeq" id="WP_378280916.1">
    <property type="nucleotide sequence ID" value="NZ_JBHSON010000007.1"/>
</dbReference>
<reference evidence="3" key="1">
    <citation type="journal article" date="2019" name="Int. J. Syst. Evol. Microbiol.">
        <title>The Global Catalogue of Microorganisms (GCM) 10K type strain sequencing project: providing services to taxonomists for standard genome sequencing and annotation.</title>
        <authorList>
            <consortium name="The Broad Institute Genomics Platform"/>
            <consortium name="The Broad Institute Genome Sequencing Center for Infectious Disease"/>
            <person name="Wu L."/>
            <person name="Ma J."/>
        </authorList>
    </citation>
    <scope>NUCLEOTIDE SEQUENCE [LARGE SCALE GENOMIC DNA]</scope>
    <source>
        <strain evidence="3">KCTC 42087</strain>
    </source>
</reference>
<dbReference type="GO" id="GO:0016787">
    <property type="term" value="F:hydrolase activity"/>
    <property type="evidence" value="ECO:0007669"/>
    <property type="project" value="UniProtKB-KW"/>
</dbReference>
<organism evidence="2 3">
    <name type="scientific">Actinomadura rugatobispora</name>
    <dbReference type="NCBI Taxonomy" id="1994"/>
    <lineage>
        <taxon>Bacteria</taxon>
        <taxon>Bacillati</taxon>
        <taxon>Actinomycetota</taxon>
        <taxon>Actinomycetes</taxon>
        <taxon>Streptosporangiales</taxon>
        <taxon>Thermomonosporaceae</taxon>
        <taxon>Actinomadura</taxon>
    </lineage>
</organism>
<proteinExistence type="predicted"/>
<dbReference type="Proteomes" id="UP001596074">
    <property type="component" value="Unassembled WGS sequence"/>
</dbReference>
<dbReference type="EMBL" id="JBHSON010000007">
    <property type="protein sequence ID" value="MFC5745292.1"/>
    <property type="molecule type" value="Genomic_DNA"/>
</dbReference>
<keyword evidence="3" id="KW-1185">Reference proteome</keyword>
<evidence type="ECO:0000313" key="3">
    <source>
        <dbReference type="Proteomes" id="UP001596074"/>
    </source>
</evidence>
<accession>A0ABW0ZRB2</accession>
<dbReference type="Gene3D" id="3.40.50.1820">
    <property type="entry name" value="alpha/beta hydrolase"/>
    <property type="match status" value="1"/>
</dbReference>
<evidence type="ECO:0000313" key="2">
    <source>
        <dbReference type="EMBL" id="MFC5745292.1"/>
    </source>
</evidence>
<dbReference type="InterPro" id="IPR000073">
    <property type="entry name" value="AB_hydrolase_1"/>
</dbReference>
<keyword evidence="2" id="KW-0378">Hydrolase</keyword>
<dbReference type="InterPro" id="IPR029058">
    <property type="entry name" value="AB_hydrolase_fold"/>
</dbReference>
<dbReference type="PANTHER" id="PTHR43194">
    <property type="entry name" value="HYDROLASE ALPHA/BETA FOLD FAMILY"/>
    <property type="match status" value="1"/>
</dbReference>
<dbReference type="InterPro" id="IPR050228">
    <property type="entry name" value="Carboxylesterase_BioH"/>
</dbReference>
<feature type="domain" description="AB hydrolase-1" evidence="1">
    <location>
        <begin position="30"/>
        <end position="266"/>
    </location>
</feature>
<sequence>MSISPVAHHWTGPDGNTLVGDVWGPEHPQVVLLHGGGQTRRAWGRTGEHFAERGLTTAAIDLRGHGESSWDPRGRYAFPDHARDLTTLRQNVFARPVILVGASLGGVTSLKSAQVDPDGIAAVVLVDITPTMQLTGVDKIVGFMRSNPDGFATLEEAAYAIARYQPHRKRHATPAGLRRNLRHDPETDRWVWHWDPRTLNFANPPWYAKQTRDMVAGTRALDAAGRPVQVVRGELSDVILPSDVDDFLALGAHTRHVTVVGARHMVAGDANEVFLQMIFKALGEVDPRLVA</sequence>
<evidence type="ECO:0000259" key="1">
    <source>
        <dbReference type="Pfam" id="PF00561"/>
    </source>
</evidence>